<dbReference type="RefSeq" id="WP_156302439.1">
    <property type="nucleotide sequence ID" value="NZ_AP019782.1"/>
</dbReference>
<keyword evidence="1" id="KW-0732">Signal</keyword>
<reference evidence="2" key="1">
    <citation type="submission" date="2019-06" db="EMBL/GenBank/DDBJ databases">
        <title>Complete genome sequence of Methylogaea oryzae strain JCM16910.</title>
        <authorList>
            <person name="Asakawa S."/>
        </authorList>
    </citation>
    <scope>NUCLEOTIDE SEQUENCE</scope>
    <source>
        <strain evidence="2">E10</strain>
    </source>
</reference>
<evidence type="ECO:0000256" key="1">
    <source>
        <dbReference type="SAM" id="SignalP"/>
    </source>
</evidence>
<proteinExistence type="predicted"/>
<evidence type="ECO:0000313" key="2">
    <source>
        <dbReference type="EMBL" id="BBL69876.1"/>
    </source>
</evidence>
<sequence length="196" mass="21096">MPQRHPPLACLIAGLALFCAGQIHAGTADTLAFDGRAKTPDGERQAQLLLTCQPEHNNLNLQLVVSGAYPEPQQFDYDAFEGPAPTAGKTKLTVLSVTGAQGKHELRTDIGGWYSAEVQGAFVFSTNQYSAIRRDLADVAAAMAQGESTLSWVQQGYADRLRKIEAAFPFHTAASQRIQATVAGCLAKAKKTKRRP</sequence>
<feature type="chain" id="PRO_5034315981" evidence="1">
    <location>
        <begin position="26"/>
        <end position="196"/>
    </location>
</feature>
<dbReference type="AlphaFoldDB" id="A0A8D4VLP3"/>
<protein>
    <submittedName>
        <fullName evidence="2">Uncharacterized protein</fullName>
    </submittedName>
</protein>
<accession>A0A8D4VLP3</accession>
<organism evidence="2 3">
    <name type="scientific">Methylogaea oryzae</name>
    <dbReference type="NCBI Taxonomy" id="1295382"/>
    <lineage>
        <taxon>Bacteria</taxon>
        <taxon>Pseudomonadati</taxon>
        <taxon>Pseudomonadota</taxon>
        <taxon>Gammaproteobacteria</taxon>
        <taxon>Methylococcales</taxon>
        <taxon>Methylococcaceae</taxon>
        <taxon>Methylogaea</taxon>
    </lineage>
</organism>
<dbReference type="Proteomes" id="UP000824988">
    <property type="component" value="Chromosome"/>
</dbReference>
<keyword evidence="3" id="KW-1185">Reference proteome</keyword>
<dbReference type="EMBL" id="AP019782">
    <property type="protein sequence ID" value="BBL69876.1"/>
    <property type="molecule type" value="Genomic_DNA"/>
</dbReference>
<feature type="signal peptide" evidence="1">
    <location>
        <begin position="1"/>
        <end position="25"/>
    </location>
</feature>
<name>A0A8D4VLP3_9GAMM</name>
<dbReference type="KEGG" id="moz:MoryE10_04820"/>
<gene>
    <name evidence="2" type="ORF">MoryE10_04820</name>
</gene>
<evidence type="ECO:0000313" key="3">
    <source>
        <dbReference type="Proteomes" id="UP000824988"/>
    </source>
</evidence>